<dbReference type="AlphaFoldDB" id="A0A2P6R429"/>
<proteinExistence type="predicted"/>
<dbReference type="Gene3D" id="3.30.930.10">
    <property type="entry name" value="Bira Bifunctional Protein, Domain 2"/>
    <property type="match status" value="1"/>
</dbReference>
<sequence>MFYIFSHVQINEGDGAFYGPKIDISVSDALNMKSLDFQPAARFELYYSAEGEEGKRESPVMIHRAILGSVETRAYV</sequence>
<accession>A0A2P6R429</accession>
<dbReference type="Gramene" id="PRQ41193">
    <property type="protein sequence ID" value="PRQ41193"/>
    <property type="gene ID" value="RchiOBHm_Chr4g0444231"/>
</dbReference>
<dbReference type="GO" id="GO:0004829">
    <property type="term" value="F:threonine-tRNA ligase activity"/>
    <property type="evidence" value="ECO:0007669"/>
    <property type="project" value="UniProtKB-EC"/>
</dbReference>
<dbReference type="Proteomes" id="UP000238479">
    <property type="component" value="Chromosome 4"/>
</dbReference>
<dbReference type="STRING" id="74649.A0A2P6R429"/>
<keyword evidence="2" id="KW-0436">Ligase</keyword>
<dbReference type="PANTHER" id="PTHR11451">
    <property type="entry name" value="THREONINE-TRNA LIGASE"/>
    <property type="match status" value="1"/>
</dbReference>
<evidence type="ECO:0000313" key="3">
    <source>
        <dbReference type="Proteomes" id="UP000238479"/>
    </source>
</evidence>
<dbReference type="SUPFAM" id="SSF55681">
    <property type="entry name" value="Class II aaRS and biotin synthetases"/>
    <property type="match status" value="1"/>
</dbReference>
<dbReference type="GO" id="GO:0006435">
    <property type="term" value="P:threonyl-tRNA aminoacylation"/>
    <property type="evidence" value="ECO:0007669"/>
    <property type="project" value="TreeGrafter"/>
</dbReference>
<protein>
    <submittedName>
        <fullName evidence="2">Putative threonine--tRNA ligase</fullName>
        <ecNumber evidence="2">6.1.1.3</ecNumber>
    </submittedName>
</protein>
<name>A0A2P6R429_ROSCH</name>
<dbReference type="InterPro" id="IPR045864">
    <property type="entry name" value="aa-tRNA-synth_II/BPL/LPL"/>
</dbReference>
<organism evidence="2 3">
    <name type="scientific">Rosa chinensis</name>
    <name type="common">China rose</name>
    <dbReference type="NCBI Taxonomy" id="74649"/>
    <lineage>
        <taxon>Eukaryota</taxon>
        <taxon>Viridiplantae</taxon>
        <taxon>Streptophyta</taxon>
        <taxon>Embryophyta</taxon>
        <taxon>Tracheophyta</taxon>
        <taxon>Spermatophyta</taxon>
        <taxon>Magnoliopsida</taxon>
        <taxon>eudicotyledons</taxon>
        <taxon>Gunneridae</taxon>
        <taxon>Pentapetalae</taxon>
        <taxon>rosids</taxon>
        <taxon>fabids</taxon>
        <taxon>Rosales</taxon>
        <taxon>Rosaceae</taxon>
        <taxon>Rosoideae</taxon>
        <taxon>Rosoideae incertae sedis</taxon>
        <taxon>Rosa</taxon>
    </lineage>
</organism>
<dbReference type="GO" id="GO:0005739">
    <property type="term" value="C:mitochondrion"/>
    <property type="evidence" value="ECO:0007669"/>
    <property type="project" value="TreeGrafter"/>
</dbReference>
<dbReference type="EC" id="6.1.1.3" evidence="2"/>
<comment type="caution">
    <text evidence="2">The sequence shown here is derived from an EMBL/GenBank/DDBJ whole genome shotgun (WGS) entry which is preliminary data.</text>
</comment>
<evidence type="ECO:0000256" key="1">
    <source>
        <dbReference type="ARBA" id="ARBA00022917"/>
    </source>
</evidence>
<dbReference type="EMBL" id="PDCK01000042">
    <property type="protein sequence ID" value="PRQ41193.1"/>
    <property type="molecule type" value="Genomic_DNA"/>
</dbReference>
<keyword evidence="1" id="KW-0648">Protein biosynthesis</keyword>
<dbReference type="GO" id="GO:0009507">
    <property type="term" value="C:chloroplast"/>
    <property type="evidence" value="ECO:0007669"/>
    <property type="project" value="TreeGrafter"/>
</dbReference>
<evidence type="ECO:0000313" key="2">
    <source>
        <dbReference type="EMBL" id="PRQ41193.1"/>
    </source>
</evidence>
<gene>
    <name evidence="2" type="ORF">RchiOBHm_Chr4g0444231</name>
</gene>
<keyword evidence="3" id="KW-1185">Reference proteome</keyword>
<dbReference type="PANTHER" id="PTHR11451:SF46">
    <property type="entry name" value="THREONINE--TRNA LIGASE"/>
    <property type="match status" value="1"/>
</dbReference>
<reference evidence="2 3" key="1">
    <citation type="journal article" date="2018" name="Nat. Genet.">
        <title>The Rosa genome provides new insights in the design of modern roses.</title>
        <authorList>
            <person name="Bendahmane M."/>
        </authorList>
    </citation>
    <scope>NUCLEOTIDE SEQUENCE [LARGE SCALE GENOMIC DNA]</scope>
    <source>
        <strain evidence="3">cv. Old Blush</strain>
    </source>
</reference>